<feature type="compositionally biased region" description="Basic and acidic residues" evidence="1">
    <location>
        <begin position="99"/>
        <end position="108"/>
    </location>
</feature>
<sequence>MSSSPAKRPLTDDTHAGRVQASNATHASTPAELALQLQSVGARVRKSVMEGNTHRFTSAPPSPTKAPSRADIFNSANDILRDVYGSAQSRPPISPRKRAREDDTDHEFGGSMAVEIGAERGEDTESDGDAVIILDGRGPRPVKPRPRRAMMQTQSLPSGMFGHPRGPASDHDMGAVPEQSPESD</sequence>
<comment type="caution">
    <text evidence="2">The sequence shown here is derived from an EMBL/GenBank/DDBJ whole genome shotgun (WGS) entry which is preliminary data.</text>
</comment>
<dbReference type="AlphaFoldDB" id="A0AAD7NQE6"/>
<accession>A0AAD7NQE6</accession>
<evidence type="ECO:0000256" key="1">
    <source>
        <dbReference type="SAM" id="MobiDB-lite"/>
    </source>
</evidence>
<dbReference type="Proteomes" id="UP001215280">
    <property type="component" value="Unassembled WGS sequence"/>
</dbReference>
<protein>
    <submittedName>
        <fullName evidence="2">Uncharacterized protein</fullName>
    </submittedName>
</protein>
<feature type="region of interest" description="Disordered" evidence="1">
    <location>
        <begin position="83"/>
        <end position="184"/>
    </location>
</feature>
<feature type="region of interest" description="Disordered" evidence="1">
    <location>
        <begin position="50"/>
        <end position="70"/>
    </location>
</feature>
<organism evidence="2 3">
    <name type="scientific">Mycena maculata</name>
    <dbReference type="NCBI Taxonomy" id="230809"/>
    <lineage>
        <taxon>Eukaryota</taxon>
        <taxon>Fungi</taxon>
        <taxon>Dikarya</taxon>
        <taxon>Basidiomycota</taxon>
        <taxon>Agaricomycotina</taxon>
        <taxon>Agaricomycetes</taxon>
        <taxon>Agaricomycetidae</taxon>
        <taxon>Agaricales</taxon>
        <taxon>Marasmiineae</taxon>
        <taxon>Mycenaceae</taxon>
        <taxon>Mycena</taxon>
    </lineage>
</organism>
<name>A0AAD7NQE6_9AGAR</name>
<proteinExistence type="predicted"/>
<evidence type="ECO:0000313" key="2">
    <source>
        <dbReference type="EMBL" id="KAJ7771347.1"/>
    </source>
</evidence>
<feature type="region of interest" description="Disordered" evidence="1">
    <location>
        <begin position="1"/>
        <end position="34"/>
    </location>
</feature>
<reference evidence="2" key="1">
    <citation type="submission" date="2023-03" db="EMBL/GenBank/DDBJ databases">
        <title>Massive genome expansion in bonnet fungi (Mycena s.s.) driven by repeated elements and novel gene families across ecological guilds.</title>
        <authorList>
            <consortium name="Lawrence Berkeley National Laboratory"/>
            <person name="Harder C.B."/>
            <person name="Miyauchi S."/>
            <person name="Viragh M."/>
            <person name="Kuo A."/>
            <person name="Thoen E."/>
            <person name="Andreopoulos B."/>
            <person name="Lu D."/>
            <person name="Skrede I."/>
            <person name="Drula E."/>
            <person name="Henrissat B."/>
            <person name="Morin E."/>
            <person name="Kohler A."/>
            <person name="Barry K."/>
            <person name="LaButti K."/>
            <person name="Morin E."/>
            <person name="Salamov A."/>
            <person name="Lipzen A."/>
            <person name="Mereny Z."/>
            <person name="Hegedus B."/>
            <person name="Baldrian P."/>
            <person name="Stursova M."/>
            <person name="Weitz H."/>
            <person name="Taylor A."/>
            <person name="Grigoriev I.V."/>
            <person name="Nagy L.G."/>
            <person name="Martin F."/>
            <person name="Kauserud H."/>
        </authorList>
    </citation>
    <scope>NUCLEOTIDE SEQUENCE</scope>
    <source>
        <strain evidence="2">CBHHK188m</strain>
    </source>
</reference>
<gene>
    <name evidence="2" type="ORF">DFH07DRAFT_953521</name>
</gene>
<keyword evidence="3" id="KW-1185">Reference proteome</keyword>
<dbReference type="EMBL" id="JARJLG010000021">
    <property type="protein sequence ID" value="KAJ7771347.1"/>
    <property type="molecule type" value="Genomic_DNA"/>
</dbReference>
<evidence type="ECO:0000313" key="3">
    <source>
        <dbReference type="Proteomes" id="UP001215280"/>
    </source>
</evidence>